<dbReference type="PANTHER" id="PTHR13947">
    <property type="entry name" value="GNAT FAMILY N-ACETYLTRANSFERASE"/>
    <property type="match status" value="1"/>
</dbReference>
<dbReference type="CDD" id="cd04301">
    <property type="entry name" value="NAT_SF"/>
    <property type="match status" value="1"/>
</dbReference>
<dbReference type="Gene3D" id="3.40.630.30">
    <property type="match status" value="1"/>
</dbReference>
<protein>
    <submittedName>
        <fullName evidence="3">GNAT family N-acetyltransferase</fullName>
    </submittedName>
</protein>
<organism evidence="3 4">
    <name type="scientific">Candidatus Desulfaltia bathyphila</name>
    <dbReference type="NCBI Taxonomy" id="2841697"/>
    <lineage>
        <taxon>Bacteria</taxon>
        <taxon>Pseudomonadati</taxon>
        <taxon>Thermodesulfobacteriota</taxon>
        <taxon>Desulfobacteria</taxon>
        <taxon>Desulfobacterales</taxon>
        <taxon>Desulfobacterales incertae sedis</taxon>
        <taxon>Candidatus Desulfaltia</taxon>
    </lineage>
</organism>
<evidence type="ECO:0000313" key="4">
    <source>
        <dbReference type="Proteomes" id="UP000603545"/>
    </source>
</evidence>
<dbReference type="AlphaFoldDB" id="A0A8J6N4C4"/>
<keyword evidence="1" id="KW-0808">Transferase</keyword>
<dbReference type="PROSITE" id="PS51186">
    <property type="entry name" value="GNAT"/>
    <property type="match status" value="1"/>
</dbReference>
<evidence type="ECO:0000256" key="1">
    <source>
        <dbReference type="ARBA" id="ARBA00022679"/>
    </source>
</evidence>
<reference evidence="3 4" key="1">
    <citation type="submission" date="2020-08" db="EMBL/GenBank/DDBJ databases">
        <title>Bridging the membrane lipid divide: bacteria of the FCB group superphylum have the potential to synthesize archaeal ether lipids.</title>
        <authorList>
            <person name="Villanueva L."/>
            <person name="Von Meijenfeldt F.A.B."/>
            <person name="Westbye A.B."/>
            <person name="Yadav S."/>
            <person name="Hopmans E.C."/>
            <person name="Dutilh B.E."/>
            <person name="Sinninghe Damste J.S."/>
        </authorList>
    </citation>
    <scope>NUCLEOTIDE SEQUENCE [LARGE SCALE GENOMIC DNA]</scope>
    <source>
        <strain evidence="3">NIOZ-UU82</strain>
    </source>
</reference>
<feature type="domain" description="N-acetyltransferase" evidence="2">
    <location>
        <begin position="19"/>
        <end position="163"/>
    </location>
</feature>
<gene>
    <name evidence="3" type="ORF">H8E80_08420</name>
</gene>
<sequence>MNIVPEFRIESGYIPGSIGRISELHGTYYHDHWGFGLYFEAKVATELSEFLQRYDKNSDGIWIATVNGRVEGSVIIDGIHTENEGAHLRWLIISDVLRGKGVGRKLINRAIDFCKSKGYKTIYLWTFEGLDAARHLYEEVGFKLIKQQSGVHWGAEVTEQYFELQQRAHSPQLAAGNLQLRNE</sequence>
<dbReference type="EMBL" id="JACNLL010000074">
    <property type="protein sequence ID" value="MBC8200049.1"/>
    <property type="molecule type" value="Genomic_DNA"/>
</dbReference>
<accession>A0A8J6N4C4</accession>
<proteinExistence type="predicted"/>
<dbReference type="InterPro" id="IPR016181">
    <property type="entry name" value="Acyl_CoA_acyltransferase"/>
</dbReference>
<evidence type="ECO:0000259" key="2">
    <source>
        <dbReference type="PROSITE" id="PS51186"/>
    </source>
</evidence>
<dbReference type="PANTHER" id="PTHR13947:SF37">
    <property type="entry name" value="LD18367P"/>
    <property type="match status" value="1"/>
</dbReference>
<dbReference type="Pfam" id="PF00583">
    <property type="entry name" value="Acetyltransf_1"/>
    <property type="match status" value="1"/>
</dbReference>
<dbReference type="InterPro" id="IPR000182">
    <property type="entry name" value="GNAT_dom"/>
</dbReference>
<dbReference type="SUPFAM" id="SSF55729">
    <property type="entry name" value="Acyl-CoA N-acyltransferases (Nat)"/>
    <property type="match status" value="1"/>
</dbReference>
<dbReference type="GO" id="GO:0008080">
    <property type="term" value="F:N-acetyltransferase activity"/>
    <property type="evidence" value="ECO:0007669"/>
    <property type="project" value="InterPro"/>
</dbReference>
<dbReference type="InterPro" id="IPR050769">
    <property type="entry name" value="NAT_camello-type"/>
</dbReference>
<evidence type="ECO:0000313" key="3">
    <source>
        <dbReference type="EMBL" id="MBC8200049.1"/>
    </source>
</evidence>
<name>A0A8J6N4C4_9BACT</name>
<dbReference type="Proteomes" id="UP000603545">
    <property type="component" value="Unassembled WGS sequence"/>
</dbReference>
<comment type="caution">
    <text evidence="3">The sequence shown here is derived from an EMBL/GenBank/DDBJ whole genome shotgun (WGS) entry which is preliminary data.</text>
</comment>